<dbReference type="InterPro" id="IPR050266">
    <property type="entry name" value="AB_hydrolase_sf"/>
</dbReference>
<feature type="domain" description="AB hydrolase-1" evidence="1">
    <location>
        <begin position="30"/>
        <end position="259"/>
    </location>
</feature>
<dbReference type="InterPro" id="IPR029058">
    <property type="entry name" value="AB_hydrolase_fold"/>
</dbReference>
<dbReference type="PANTHER" id="PTHR43798">
    <property type="entry name" value="MONOACYLGLYCEROL LIPASE"/>
    <property type="match status" value="1"/>
</dbReference>
<organism evidence="2 3">
    <name type="scientific">Endocarpon pusillum</name>
    <dbReference type="NCBI Taxonomy" id="364733"/>
    <lineage>
        <taxon>Eukaryota</taxon>
        <taxon>Fungi</taxon>
        <taxon>Dikarya</taxon>
        <taxon>Ascomycota</taxon>
        <taxon>Pezizomycotina</taxon>
        <taxon>Eurotiomycetes</taxon>
        <taxon>Chaetothyriomycetidae</taxon>
        <taxon>Verrucariales</taxon>
        <taxon>Verrucariaceae</taxon>
        <taxon>Endocarpon</taxon>
    </lineage>
</organism>
<proteinExistence type="predicted"/>
<comment type="caution">
    <text evidence="2">The sequence shown here is derived from an EMBL/GenBank/DDBJ whole genome shotgun (WGS) entry which is preliminary data.</text>
</comment>
<dbReference type="AlphaFoldDB" id="A0A8H7AS44"/>
<protein>
    <recommendedName>
        <fullName evidence="1">AB hydrolase-1 domain-containing protein</fullName>
    </recommendedName>
</protein>
<keyword evidence="3" id="KW-1185">Reference proteome</keyword>
<reference evidence="2" key="1">
    <citation type="submission" date="2020-02" db="EMBL/GenBank/DDBJ databases">
        <authorList>
            <person name="Palmer J.M."/>
        </authorList>
    </citation>
    <scope>NUCLEOTIDE SEQUENCE</scope>
    <source>
        <strain evidence="2">EPUS1.4</strain>
        <tissue evidence="2">Thallus</tissue>
    </source>
</reference>
<evidence type="ECO:0000259" key="1">
    <source>
        <dbReference type="Pfam" id="PF12697"/>
    </source>
</evidence>
<evidence type="ECO:0000313" key="2">
    <source>
        <dbReference type="EMBL" id="KAF7514188.1"/>
    </source>
</evidence>
<dbReference type="Proteomes" id="UP000606974">
    <property type="component" value="Unassembled WGS sequence"/>
</dbReference>
<name>A0A8H7AS44_9EURO</name>
<accession>A0A8H7AS44</accession>
<dbReference type="EMBL" id="JAACFV010000002">
    <property type="protein sequence ID" value="KAF7514188.1"/>
    <property type="molecule type" value="Genomic_DNA"/>
</dbReference>
<dbReference type="Gene3D" id="3.40.50.1820">
    <property type="entry name" value="alpha/beta hydrolase"/>
    <property type="match status" value="1"/>
</dbReference>
<dbReference type="InterPro" id="IPR000073">
    <property type="entry name" value="AB_hydrolase_1"/>
</dbReference>
<dbReference type="OrthoDB" id="8119704at2759"/>
<dbReference type="Pfam" id="PF12697">
    <property type="entry name" value="Abhydrolase_6"/>
    <property type="match status" value="1"/>
</dbReference>
<dbReference type="SUPFAM" id="SSF53474">
    <property type="entry name" value="alpha/beta-Hydrolases"/>
    <property type="match status" value="1"/>
</dbReference>
<sequence length="271" mass="29833">MSDQQQLIYVDTSYGRLALRSVGSGDRTPLLLVHGNSSSSRIFKPILESKIPSTRRVLALDLPGHGDSSNAEDPERTYTMPAYAKAAVEVLQQLKIDEVVYVGWSLGGHIGVEMIPLFKGLKGLMIVGSLLVALRDAPLDDARTKWNMREDLSKEDLTMFAKSGTGGPYEEWMAEAAIRTDPKSRRVLFSNLGFGDCSDQQKLVENTSVPTAVVIGTDEPHLDNSMIKALKYGNLWGGKCVEIEGGQHCPLWEKPAEFLPILEKFLEDVAN</sequence>
<gene>
    <name evidence="2" type="ORF">GJ744_004513</name>
</gene>
<evidence type="ECO:0000313" key="3">
    <source>
        <dbReference type="Proteomes" id="UP000606974"/>
    </source>
</evidence>